<evidence type="ECO:0000259" key="1">
    <source>
        <dbReference type="SMART" id="SM00860"/>
    </source>
</evidence>
<reference evidence="3" key="1">
    <citation type="journal article" date="2019" name="Int. J. Syst. Evol. Microbiol.">
        <title>The Global Catalogue of Microorganisms (GCM) 10K type strain sequencing project: providing services to taxonomists for standard genome sequencing and annotation.</title>
        <authorList>
            <consortium name="The Broad Institute Genomics Platform"/>
            <consortium name="The Broad Institute Genome Sequencing Center for Infectious Disease"/>
            <person name="Wu L."/>
            <person name="Ma J."/>
        </authorList>
    </citation>
    <scope>NUCLEOTIDE SEQUENCE [LARGE SCALE GENOMIC DNA]</scope>
    <source>
        <strain evidence="3">KCTC 23917</strain>
    </source>
</reference>
<dbReference type="Pfam" id="PF09346">
    <property type="entry name" value="SMI1_KNR4"/>
    <property type="match status" value="1"/>
</dbReference>
<comment type="caution">
    <text evidence="2">The sequence shown here is derived from an EMBL/GenBank/DDBJ whole genome shotgun (WGS) entry which is preliminary data.</text>
</comment>
<feature type="domain" description="Knr4/Smi1-like" evidence="1">
    <location>
        <begin position="26"/>
        <end position="146"/>
    </location>
</feature>
<sequence>MHDRLSRIQYLLHKFEIPEKDQRKNKLSINQITEFEAKFDLYFPEEFINLLLLCNGSFAGEGGIFGLHQEQCVLDIGYYFDLFPYWLGAKWIPVASDGCGNYFVCVANTQSKGKAPVVFIDSSIGYDQIAYVVASNLFDFLIFYLESSLGETGWPFDPEFVVRADPDILNFRCLQLPWDQGRISRS</sequence>
<accession>A0ABQ2XZ09</accession>
<gene>
    <name evidence="2" type="ORF">GCM10010946_20000</name>
</gene>
<dbReference type="EMBL" id="BMYU01000004">
    <property type="protein sequence ID" value="GGX41486.1"/>
    <property type="molecule type" value="Genomic_DNA"/>
</dbReference>
<name>A0ABQ2XZ09_9BURK</name>
<dbReference type="SUPFAM" id="SSF160631">
    <property type="entry name" value="SMI1/KNR4-like"/>
    <property type="match status" value="1"/>
</dbReference>
<dbReference type="InterPro" id="IPR037883">
    <property type="entry name" value="Knr4/Smi1-like_sf"/>
</dbReference>
<dbReference type="Gene3D" id="3.40.1580.10">
    <property type="entry name" value="SMI1/KNR4-like"/>
    <property type="match status" value="1"/>
</dbReference>
<evidence type="ECO:0000313" key="2">
    <source>
        <dbReference type="EMBL" id="GGX41486.1"/>
    </source>
</evidence>
<dbReference type="InterPro" id="IPR018958">
    <property type="entry name" value="Knr4/Smi1-like_dom"/>
</dbReference>
<dbReference type="Proteomes" id="UP000653343">
    <property type="component" value="Unassembled WGS sequence"/>
</dbReference>
<dbReference type="SMART" id="SM00860">
    <property type="entry name" value="SMI1_KNR4"/>
    <property type="match status" value="1"/>
</dbReference>
<organism evidence="2 3">
    <name type="scientific">Undibacterium squillarum</name>
    <dbReference type="NCBI Taxonomy" id="1131567"/>
    <lineage>
        <taxon>Bacteria</taxon>
        <taxon>Pseudomonadati</taxon>
        <taxon>Pseudomonadota</taxon>
        <taxon>Betaproteobacteria</taxon>
        <taxon>Burkholderiales</taxon>
        <taxon>Oxalobacteraceae</taxon>
        <taxon>Undibacterium</taxon>
    </lineage>
</organism>
<protein>
    <recommendedName>
        <fullName evidence="1">Knr4/Smi1-like domain-containing protein</fullName>
    </recommendedName>
</protein>
<evidence type="ECO:0000313" key="3">
    <source>
        <dbReference type="Proteomes" id="UP000653343"/>
    </source>
</evidence>
<keyword evidence="3" id="KW-1185">Reference proteome</keyword>
<proteinExistence type="predicted"/>